<name>A0ABP3KSV7_9LACT</name>
<dbReference type="PANTHER" id="PTHR39185">
    <property type="entry name" value="SWARMING MOTILITY PROTEIN SWRD"/>
    <property type="match status" value="1"/>
</dbReference>
<sequence>MIALRTVSGKEFYLNNDCILKIERDFDTLITLVDHKTLRVLDTPEEIAEKVIVFKQKIYQSSMGV</sequence>
<protein>
    <recommendedName>
        <fullName evidence="3">Flagellar protein FlbD</fullName>
    </recommendedName>
</protein>
<accession>A0ABP3KSV7</accession>
<proteinExistence type="predicted"/>
<dbReference type="Proteomes" id="UP001410648">
    <property type="component" value="Unassembled WGS sequence"/>
</dbReference>
<dbReference type="RefSeq" id="WP_346024811.1">
    <property type="nucleotide sequence ID" value="NZ_BAAADA010000116.1"/>
</dbReference>
<reference evidence="2" key="1">
    <citation type="journal article" date="2019" name="Int. J. Syst. Evol. Microbiol.">
        <title>The Global Catalogue of Microorganisms (GCM) 10K type strain sequencing project: providing services to taxonomists for standard genome sequencing and annotation.</title>
        <authorList>
            <consortium name="The Broad Institute Genomics Platform"/>
            <consortium name="The Broad Institute Genome Sequencing Center for Infectious Disease"/>
            <person name="Wu L."/>
            <person name="Ma J."/>
        </authorList>
    </citation>
    <scope>NUCLEOTIDE SEQUENCE [LARGE SCALE GENOMIC DNA]</scope>
    <source>
        <strain evidence="2">JCM 14232</strain>
    </source>
</reference>
<dbReference type="EMBL" id="BAAADA010000116">
    <property type="protein sequence ID" value="GAA0486289.1"/>
    <property type="molecule type" value="Genomic_DNA"/>
</dbReference>
<evidence type="ECO:0008006" key="3">
    <source>
        <dbReference type="Google" id="ProtNLM"/>
    </source>
</evidence>
<evidence type="ECO:0000313" key="2">
    <source>
        <dbReference type="Proteomes" id="UP001410648"/>
    </source>
</evidence>
<keyword evidence="2" id="KW-1185">Reference proteome</keyword>
<dbReference type="PANTHER" id="PTHR39185:SF1">
    <property type="entry name" value="SWARMING MOTILITY PROTEIN SWRD"/>
    <property type="match status" value="1"/>
</dbReference>
<organism evidence="1 2">
    <name type="scientific">Alkalibacterium indicireducens</name>
    <dbReference type="NCBI Taxonomy" id="398758"/>
    <lineage>
        <taxon>Bacteria</taxon>
        <taxon>Bacillati</taxon>
        <taxon>Bacillota</taxon>
        <taxon>Bacilli</taxon>
        <taxon>Lactobacillales</taxon>
        <taxon>Carnobacteriaceae</taxon>
        <taxon>Alkalibacterium</taxon>
    </lineage>
</organism>
<evidence type="ECO:0000313" key="1">
    <source>
        <dbReference type="EMBL" id="GAA0486289.1"/>
    </source>
</evidence>
<comment type="caution">
    <text evidence="1">The sequence shown here is derived from an EMBL/GenBank/DDBJ whole genome shotgun (WGS) entry which is preliminary data.</text>
</comment>
<gene>
    <name evidence="1" type="ORF">GCM10008936_13880</name>
</gene>
<dbReference type="InterPro" id="IPR009384">
    <property type="entry name" value="SwrD-like"/>
</dbReference>
<dbReference type="Pfam" id="PF06289">
    <property type="entry name" value="FlbD"/>
    <property type="match status" value="1"/>
</dbReference>